<evidence type="ECO:0000256" key="14">
    <source>
        <dbReference type="ARBA" id="ARBA00022840"/>
    </source>
</evidence>
<reference evidence="20 21" key="1">
    <citation type="journal article" date="2017" name="Int. J. Syst. Evol. Microbiol.">
        <title>Bacillus mangrovi sp. nov., isolated from a sediment sample from a mangrove forest.</title>
        <authorList>
            <person name="Gupta V."/>
            <person name="Singh P.K."/>
            <person name="Korpole S."/>
            <person name="Tanuku N.R.S."/>
            <person name="Pinnaka A.K."/>
        </authorList>
    </citation>
    <scope>NUCLEOTIDE SEQUENCE [LARGE SCALE GENOMIC DNA]</scope>
    <source>
        <strain evidence="20 21">KCTC 33872</strain>
    </source>
</reference>
<keyword evidence="14" id="KW-0067">ATP-binding</keyword>
<keyword evidence="11" id="KW-0808">Transferase</keyword>
<evidence type="ECO:0000256" key="12">
    <source>
        <dbReference type="ARBA" id="ARBA00022741"/>
    </source>
</evidence>
<dbReference type="PANTHER" id="PTHR34848">
    <property type="match status" value="1"/>
</dbReference>
<sequence>MLIFVTGGVRSGKTAFAEKLAAEWAGEVGCLHYVAAGRPSDEEMKHRIERHREARSHSALEWTTHEQPRDLQEIADRFTKEDVVVLDCVTTWLNNEMFSSRPKPDLTVHMMHGMKALERRCKVLIAVSNELFFDAFSYSGPVYEYMKILGRLHVETVSLADSAYLVESGIPVLKKGGLL</sequence>
<comment type="function">
    <text evidence="4">Catalyzes ATP-dependent phosphorylation of adenosylcobinamide and addition of GMP to adenosylcobinamide phosphate.</text>
</comment>
<keyword evidence="15 19" id="KW-0342">GTP-binding</keyword>
<dbReference type="Proteomes" id="UP000434639">
    <property type="component" value="Unassembled WGS sequence"/>
</dbReference>
<dbReference type="InterPro" id="IPR027417">
    <property type="entry name" value="P-loop_NTPase"/>
</dbReference>
<comment type="catalytic activity">
    <reaction evidence="1">
        <text>adenosylcob(III)inamide + ATP = adenosylcob(III)inamide phosphate + ADP + H(+)</text>
        <dbReference type="Rhea" id="RHEA:15769"/>
        <dbReference type="ChEBI" id="CHEBI:2480"/>
        <dbReference type="ChEBI" id="CHEBI:15378"/>
        <dbReference type="ChEBI" id="CHEBI:30616"/>
        <dbReference type="ChEBI" id="CHEBI:58502"/>
        <dbReference type="ChEBI" id="CHEBI:456216"/>
        <dbReference type="EC" id="2.7.1.156"/>
    </reaction>
</comment>
<comment type="catalytic activity">
    <reaction evidence="2">
        <text>adenosylcob(III)inamide phosphate + GTP + H(+) = adenosylcob(III)inamide-GDP + diphosphate</text>
        <dbReference type="Rhea" id="RHEA:22712"/>
        <dbReference type="ChEBI" id="CHEBI:15378"/>
        <dbReference type="ChEBI" id="CHEBI:33019"/>
        <dbReference type="ChEBI" id="CHEBI:37565"/>
        <dbReference type="ChEBI" id="CHEBI:58502"/>
        <dbReference type="ChEBI" id="CHEBI:60487"/>
        <dbReference type="EC" id="2.7.7.62"/>
    </reaction>
</comment>
<dbReference type="EMBL" id="WMIB01000004">
    <property type="protein sequence ID" value="MTH53053.1"/>
    <property type="molecule type" value="Genomic_DNA"/>
</dbReference>
<dbReference type="Gene3D" id="3.40.50.300">
    <property type="entry name" value="P-loop containing nucleotide triphosphate hydrolases"/>
    <property type="match status" value="1"/>
</dbReference>
<feature type="binding site" evidence="19">
    <location>
        <position position="66"/>
    </location>
    <ligand>
        <name>GTP</name>
        <dbReference type="ChEBI" id="CHEBI:37565"/>
    </ligand>
</feature>
<dbReference type="GO" id="GO:0009236">
    <property type="term" value="P:cobalamin biosynthetic process"/>
    <property type="evidence" value="ECO:0007669"/>
    <property type="project" value="UniProtKB-UniPathway"/>
</dbReference>
<evidence type="ECO:0000256" key="13">
    <source>
        <dbReference type="ARBA" id="ARBA00022777"/>
    </source>
</evidence>
<dbReference type="GO" id="GO:0005524">
    <property type="term" value="F:ATP binding"/>
    <property type="evidence" value="ECO:0007669"/>
    <property type="project" value="UniProtKB-KW"/>
</dbReference>
<dbReference type="EC" id="2.7.7.62" evidence="9"/>
<comment type="pathway">
    <text evidence="6">Cofactor biosynthesis; adenosylcobalamin biosynthesis; adenosylcobalamin from cob(II)yrinate a,c-diamide: step 5/7.</text>
</comment>
<dbReference type="AlphaFoldDB" id="A0A7X2V4I2"/>
<evidence type="ECO:0000313" key="20">
    <source>
        <dbReference type="EMBL" id="MTH53053.1"/>
    </source>
</evidence>
<keyword evidence="12 19" id="KW-0547">Nucleotide-binding</keyword>
<comment type="similarity">
    <text evidence="7">Belongs to the CobU/CobP family.</text>
</comment>
<evidence type="ECO:0000256" key="9">
    <source>
        <dbReference type="ARBA" id="ARBA00012523"/>
    </source>
</evidence>
<comment type="pathway">
    <text evidence="5">Cofactor biosynthesis; adenosylcobalamin biosynthesis; adenosylcobalamin from cob(II)yrinate a,c-diamide: step 6/7.</text>
</comment>
<evidence type="ECO:0000256" key="10">
    <source>
        <dbReference type="ARBA" id="ARBA00022573"/>
    </source>
</evidence>
<comment type="caution">
    <text evidence="20">The sequence shown here is derived from an EMBL/GenBank/DDBJ whole genome shotgun (WGS) entry which is preliminary data.</text>
</comment>
<dbReference type="CDD" id="cd00544">
    <property type="entry name" value="CobU"/>
    <property type="match status" value="1"/>
</dbReference>
<evidence type="ECO:0000256" key="19">
    <source>
        <dbReference type="PIRSR" id="PIRSR006135-2"/>
    </source>
</evidence>
<evidence type="ECO:0000256" key="8">
    <source>
        <dbReference type="ARBA" id="ARBA00012016"/>
    </source>
</evidence>
<comment type="catalytic activity">
    <reaction evidence="3">
        <text>adenosylcob(III)inamide + GTP = adenosylcob(III)inamide phosphate + GDP + H(+)</text>
        <dbReference type="Rhea" id="RHEA:15765"/>
        <dbReference type="ChEBI" id="CHEBI:2480"/>
        <dbReference type="ChEBI" id="CHEBI:15378"/>
        <dbReference type="ChEBI" id="CHEBI:37565"/>
        <dbReference type="ChEBI" id="CHEBI:58189"/>
        <dbReference type="ChEBI" id="CHEBI:58502"/>
        <dbReference type="EC" id="2.7.1.156"/>
    </reaction>
</comment>
<dbReference type="OrthoDB" id="9799422at2"/>
<dbReference type="Pfam" id="PF02283">
    <property type="entry name" value="CobU"/>
    <property type="match status" value="1"/>
</dbReference>
<dbReference type="UniPathway" id="UPA00148">
    <property type="reaction ID" value="UER00236"/>
</dbReference>
<gene>
    <name evidence="20" type="ORF">GKZ89_06480</name>
</gene>
<evidence type="ECO:0000313" key="21">
    <source>
        <dbReference type="Proteomes" id="UP000434639"/>
    </source>
</evidence>
<dbReference type="PIRSF" id="PIRSF006135">
    <property type="entry name" value="CobU"/>
    <property type="match status" value="1"/>
</dbReference>
<evidence type="ECO:0000256" key="5">
    <source>
        <dbReference type="ARBA" id="ARBA00004692"/>
    </source>
</evidence>
<organism evidence="20 21">
    <name type="scientific">Metabacillus mangrovi</name>
    <dbReference type="NCBI Taxonomy" id="1491830"/>
    <lineage>
        <taxon>Bacteria</taxon>
        <taxon>Bacillati</taxon>
        <taxon>Bacillota</taxon>
        <taxon>Bacilli</taxon>
        <taxon>Bacillales</taxon>
        <taxon>Bacillaceae</taxon>
        <taxon>Metabacillus</taxon>
    </lineage>
</organism>
<name>A0A7X2V4I2_9BACI</name>
<evidence type="ECO:0000256" key="7">
    <source>
        <dbReference type="ARBA" id="ARBA00007490"/>
    </source>
</evidence>
<dbReference type="EC" id="2.7.1.156" evidence="8"/>
<feature type="binding site" evidence="19">
    <location>
        <position position="87"/>
    </location>
    <ligand>
        <name>GTP</name>
        <dbReference type="ChEBI" id="CHEBI:37565"/>
    </ligand>
</feature>
<evidence type="ECO:0000256" key="2">
    <source>
        <dbReference type="ARBA" id="ARBA00000711"/>
    </source>
</evidence>
<dbReference type="GO" id="GO:0005525">
    <property type="term" value="F:GTP binding"/>
    <property type="evidence" value="ECO:0007669"/>
    <property type="project" value="UniProtKB-KW"/>
</dbReference>
<evidence type="ECO:0000256" key="11">
    <source>
        <dbReference type="ARBA" id="ARBA00022679"/>
    </source>
</evidence>
<protein>
    <recommendedName>
        <fullName evidence="16">Adenosylcobinamide kinase</fullName>
        <ecNumber evidence="8">2.7.1.156</ecNumber>
        <ecNumber evidence="9">2.7.7.62</ecNumber>
    </recommendedName>
    <alternativeName>
        <fullName evidence="17">Adenosylcobinamide-phosphate guanylyltransferase</fullName>
    </alternativeName>
</protein>
<dbReference type="SUPFAM" id="SSF52540">
    <property type="entry name" value="P-loop containing nucleoside triphosphate hydrolases"/>
    <property type="match status" value="1"/>
</dbReference>
<dbReference type="PANTHER" id="PTHR34848:SF1">
    <property type="entry name" value="BIFUNCTIONAL ADENOSYLCOBALAMIN BIOSYNTHESIS PROTEIN COBU"/>
    <property type="match status" value="1"/>
</dbReference>
<keyword evidence="21" id="KW-1185">Reference proteome</keyword>
<dbReference type="GO" id="GO:0008820">
    <property type="term" value="F:cobinamide phosphate guanylyltransferase activity"/>
    <property type="evidence" value="ECO:0007669"/>
    <property type="project" value="UniProtKB-EC"/>
</dbReference>
<evidence type="ECO:0000256" key="15">
    <source>
        <dbReference type="ARBA" id="ARBA00023134"/>
    </source>
</evidence>
<evidence type="ECO:0000256" key="16">
    <source>
        <dbReference type="ARBA" id="ARBA00029570"/>
    </source>
</evidence>
<evidence type="ECO:0000256" key="6">
    <source>
        <dbReference type="ARBA" id="ARBA00005159"/>
    </source>
</evidence>
<evidence type="ECO:0000256" key="3">
    <source>
        <dbReference type="ARBA" id="ARBA00001522"/>
    </source>
</evidence>
<dbReference type="GO" id="GO:0043752">
    <property type="term" value="F:adenosylcobinamide kinase activity"/>
    <property type="evidence" value="ECO:0007669"/>
    <property type="project" value="UniProtKB-EC"/>
</dbReference>
<feature type="active site" description="GMP-histidine intermediate" evidence="18">
    <location>
        <position position="51"/>
    </location>
</feature>
<evidence type="ECO:0000256" key="18">
    <source>
        <dbReference type="PIRSR" id="PIRSR006135-1"/>
    </source>
</evidence>
<evidence type="ECO:0000256" key="17">
    <source>
        <dbReference type="ARBA" id="ARBA00030571"/>
    </source>
</evidence>
<evidence type="ECO:0000256" key="4">
    <source>
        <dbReference type="ARBA" id="ARBA00003889"/>
    </source>
</evidence>
<keyword evidence="10" id="KW-0169">Cobalamin biosynthesis</keyword>
<keyword evidence="13 20" id="KW-0418">Kinase</keyword>
<dbReference type="InterPro" id="IPR003203">
    <property type="entry name" value="CobU/CobP"/>
</dbReference>
<proteinExistence type="inferred from homology"/>
<dbReference type="RefSeq" id="WP_155111589.1">
    <property type="nucleotide sequence ID" value="NZ_WMIB01000004.1"/>
</dbReference>
<accession>A0A7X2V4I2</accession>
<feature type="binding site" evidence="19">
    <location>
        <begin position="35"/>
        <end position="37"/>
    </location>
    <ligand>
        <name>GTP</name>
        <dbReference type="ChEBI" id="CHEBI:37565"/>
    </ligand>
</feature>
<feature type="binding site" evidence="19">
    <location>
        <begin position="52"/>
        <end position="55"/>
    </location>
    <ligand>
        <name>GTP</name>
        <dbReference type="ChEBI" id="CHEBI:37565"/>
    </ligand>
</feature>
<evidence type="ECO:0000256" key="1">
    <source>
        <dbReference type="ARBA" id="ARBA00000312"/>
    </source>
</evidence>